<dbReference type="Proteomes" id="UP001497623">
    <property type="component" value="Unassembled WGS sequence"/>
</dbReference>
<accession>A0AAV2RUB8</accession>
<sequence length="210" mass="22931">RSCGRVLAVIVLITAVAAAAASTTTSTTKTTTSTKTSTTSAKPSVSTSEIATETSQTNKPKSKTKKLFNAPGNCPLGMVWREGEQVIMLATLMKGSGAAFARTSCLSRGARPLFLNTQQDADLLHRILRDCDKSDRLGGVWVPVRRHQQLKKVMYSQKAAWMTGSSNSGMLANTWEFDWLNAKFDWYTGNVMLHPFPKDVTLEGIICIKN</sequence>
<evidence type="ECO:0000256" key="1">
    <source>
        <dbReference type="SAM" id="MobiDB-lite"/>
    </source>
</evidence>
<keyword evidence="4" id="KW-1185">Reference proteome</keyword>
<evidence type="ECO:0000256" key="2">
    <source>
        <dbReference type="SAM" id="SignalP"/>
    </source>
</evidence>
<name>A0AAV2RUB8_MEGNR</name>
<feature type="compositionally biased region" description="Low complexity" evidence="1">
    <location>
        <begin position="24"/>
        <end position="48"/>
    </location>
</feature>
<feature type="chain" id="PRO_5043393837" description="C-type lectin domain-containing protein" evidence="2">
    <location>
        <begin position="22"/>
        <end position="210"/>
    </location>
</feature>
<keyword evidence="2" id="KW-0732">Signal</keyword>
<proteinExistence type="predicted"/>
<evidence type="ECO:0000313" key="4">
    <source>
        <dbReference type="Proteomes" id="UP001497623"/>
    </source>
</evidence>
<comment type="caution">
    <text evidence="3">The sequence shown here is derived from an EMBL/GenBank/DDBJ whole genome shotgun (WGS) entry which is preliminary data.</text>
</comment>
<feature type="region of interest" description="Disordered" evidence="1">
    <location>
        <begin position="24"/>
        <end position="65"/>
    </location>
</feature>
<reference evidence="3 4" key="1">
    <citation type="submission" date="2024-05" db="EMBL/GenBank/DDBJ databases">
        <authorList>
            <person name="Wallberg A."/>
        </authorList>
    </citation>
    <scope>NUCLEOTIDE SEQUENCE [LARGE SCALE GENOMIC DNA]</scope>
</reference>
<evidence type="ECO:0008006" key="5">
    <source>
        <dbReference type="Google" id="ProtNLM"/>
    </source>
</evidence>
<organism evidence="3 4">
    <name type="scientific">Meganyctiphanes norvegica</name>
    <name type="common">Northern krill</name>
    <name type="synonym">Thysanopoda norvegica</name>
    <dbReference type="NCBI Taxonomy" id="48144"/>
    <lineage>
        <taxon>Eukaryota</taxon>
        <taxon>Metazoa</taxon>
        <taxon>Ecdysozoa</taxon>
        <taxon>Arthropoda</taxon>
        <taxon>Crustacea</taxon>
        <taxon>Multicrustacea</taxon>
        <taxon>Malacostraca</taxon>
        <taxon>Eumalacostraca</taxon>
        <taxon>Eucarida</taxon>
        <taxon>Euphausiacea</taxon>
        <taxon>Euphausiidae</taxon>
        <taxon>Meganyctiphanes</taxon>
    </lineage>
</organism>
<feature type="signal peptide" evidence="2">
    <location>
        <begin position="1"/>
        <end position="21"/>
    </location>
</feature>
<evidence type="ECO:0000313" key="3">
    <source>
        <dbReference type="EMBL" id="CAL4137281.1"/>
    </source>
</evidence>
<dbReference type="EMBL" id="CAXKWB010030276">
    <property type="protein sequence ID" value="CAL4137281.1"/>
    <property type="molecule type" value="Genomic_DNA"/>
</dbReference>
<protein>
    <recommendedName>
        <fullName evidence="5">C-type lectin domain-containing protein</fullName>
    </recommendedName>
</protein>
<gene>
    <name evidence="3" type="ORF">MNOR_LOCUS28018</name>
</gene>
<feature type="non-terminal residue" evidence="3">
    <location>
        <position position="1"/>
    </location>
</feature>
<dbReference type="AlphaFoldDB" id="A0AAV2RUB8"/>
<feature type="compositionally biased region" description="Polar residues" evidence="1">
    <location>
        <begin position="49"/>
        <end position="59"/>
    </location>
</feature>